<proteinExistence type="predicted"/>
<evidence type="ECO:0000313" key="6">
    <source>
        <dbReference type="Proteomes" id="UP000694865"/>
    </source>
</evidence>
<dbReference type="InterPro" id="IPR000832">
    <property type="entry name" value="GPCR_2_secretin-like"/>
</dbReference>
<keyword evidence="3 5" id="KW-1133">Transmembrane helix</keyword>
<dbReference type="RefSeq" id="XP_006821233.1">
    <property type="nucleotide sequence ID" value="XM_006821170.1"/>
</dbReference>
<keyword evidence="2 5" id="KW-0812">Transmembrane</keyword>
<feature type="transmembrane region" description="Helical" evidence="5">
    <location>
        <begin position="186"/>
        <end position="209"/>
    </location>
</feature>
<dbReference type="InterPro" id="IPR000203">
    <property type="entry name" value="GPS"/>
</dbReference>
<evidence type="ECO:0000256" key="1">
    <source>
        <dbReference type="ARBA" id="ARBA00004141"/>
    </source>
</evidence>
<accession>A0ABM0MMJ2</accession>
<keyword evidence="4 5" id="KW-0472">Membrane</keyword>
<dbReference type="GeneID" id="102805481"/>
<dbReference type="Proteomes" id="UP000694865">
    <property type="component" value="Unplaced"/>
</dbReference>
<organism evidence="6 7">
    <name type="scientific">Saccoglossus kowalevskii</name>
    <name type="common">Acorn worm</name>
    <dbReference type="NCBI Taxonomy" id="10224"/>
    <lineage>
        <taxon>Eukaryota</taxon>
        <taxon>Metazoa</taxon>
        <taxon>Hemichordata</taxon>
        <taxon>Enteropneusta</taxon>
        <taxon>Harrimaniidae</taxon>
        <taxon>Saccoglossus</taxon>
    </lineage>
</organism>
<dbReference type="Gene3D" id="2.60.220.50">
    <property type="match status" value="1"/>
</dbReference>
<dbReference type="Gene3D" id="1.20.1070.10">
    <property type="entry name" value="Rhodopsin 7-helix transmembrane proteins"/>
    <property type="match status" value="1"/>
</dbReference>
<evidence type="ECO:0000256" key="3">
    <source>
        <dbReference type="ARBA" id="ARBA00022989"/>
    </source>
</evidence>
<evidence type="ECO:0000313" key="7">
    <source>
        <dbReference type="RefSeq" id="XP_006821233.1"/>
    </source>
</evidence>
<gene>
    <name evidence="7" type="primary">LOC102805481</name>
</gene>
<evidence type="ECO:0000256" key="5">
    <source>
        <dbReference type="SAM" id="Phobius"/>
    </source>
</evidence>
<protein>
    <submittedName>
        <fullName evidence="7">Latrophilin-3-like</fullName>
    </submittedName>
</protein>
<dbReference type="Pfam" id="PF01825">
    <property type="entry name" value="GPS"/>
    <property type="match status" value="1"/>
</dbReference>
<dbReference type="Pfam" id="PF00002">
    <property type="entry name" value="7tm_2"/>
    <property type="match status" value="1"/>
</dbReference>
<dbReference type="InterPro" id="IPR046338">
    <property type="entry name" value="GAIN_dom_sf"/>
</dbReference>
<name>A0ABM0MMJ2_SACKO</name>
<comment type="subcellular location">
    <subcellularLocation>
        <location evidence="1">Membrane</location>
        <topology evidence="1">Multi-pass membrane protein</topology>
    </subcellularLocation>
</comment>
<dbReference type="SMART" id="SM00303">
    <property type="entry name" value="GPS"/>
    <property type="match status" value="1"/>
</dbReference>
<evidence type="ECO:0000256" key="4">
    <source>
        <dbReference type="ARBA" id="ARBA00023136"/>
    </source>
</evidence>
<dbReference type="PANTHER" id="PTHR12011">
    <property type="entry name" value="ADHESION G-PROTEIN COUPLED RECEPTOR"/>
    <property type="match status" value="1"/>
</dbReference>
<sequence>MDNESEGDQTLSYADGRLNKIAAKGVGHYLGRKVTFSAIFFAELRVAMITNRRRRSTSVVEPTVSTELNTGVMSCVMTSEGDRISDLPVEYSLANNEDVIAEDIELTQDVGKRLIHTNKITTSKEAMCRYWNYVDVDWDHHGLSLVEEETTELITTCYSTHTTNFAVLMQVTEIEISSTNTKALEIISYIGCGISIATLLFTIILFQWLDTLRSERTTIHKNLIVAIIMAQIVFLAGINATHNWDENNQYNTTKFWHALTYSVTVIDL</sequence>
<reference evidence="7" key="1">
    <citation type="submission" date="2025-08" db="UniProtKB">
        <authorList>
            <consortium name="RefSeq"/>
        </authorList>
    </citation>
    <scope>IDENTIFICATION</scope>
    <source>
        <tissue evidence="7">Testes</tissue>
    </source>
</reference>
<evidence type="ECO:0000256" key="2">
    <source>
        <dbReference type="ARBA" id="ARBA00022692"/>
    </source>
</evidence>
<feature type="transmembrane region" description="Helical" evidence="5">
    <location>
        <begin position="221"/>
        <end position="240"/>
    </location>
</feature>
<dbReference type="PANTHER" id="PTHR12011:SF471">
    <property type="entry name" value="G-PROTEIN COUPLED RECEPTORS FAMILY 2 PROFILE 2 DOMAIN-CONTAINING PROTEIN"/>
    <property type="match status" value="1"/>
</dbReference>
<keyword evidence="6" id="KW-1185">Reference proteome</keyword>